<organism evidence="2">
    <name type="scientific">Mucochytrium quahogii</name>
    <dbReference type="NCBI Taxonomy" id="96639"/>
    <lineage>
        <taxon>Eukaryota</taxon>
        <taxon>Sar</taxon>
        <taxon>Stramenopiles</taxon>
        <taxon>Bigyra</taxon>
        <taxon>Labyrinthulomycetes</taxon>
        <taxon>Thraustochytrida</taxon>
        <taxon>Thraustochytriidae</taxon>
        <taxon>Mucochytrium</taxon>
    </lineage>
</organism>
<name>A0A7S2RMX5_9STRA</name>
<feature type="compositionally biased region" description="Pro residues" evidence="1">
    <location>
        <begin position="434"/>
        <end position="449"/>
    </location>
</feature>
<feature type="region of interest" description="Disordered" evidence="1">
    <location>
        <begin position="418"/>
        <end position="459"/>
    </location>
</feature>
<evidence type="ECO:0000256" key="1">
    <source>
        <dbReference type="SAM" id="MobiDB-lite"/>
    </source>
</evidence>
<feature type="compositionally biased region" description="Basic and acidic residues" evidence="1">
    <location>
        <begin position="1"/>
        <end position="17"/>
    </location>
</feature>
<dbReference type="EMBL" id="HBHK01007805">
    <property type="protein sequence ID" value="CAD9674720.1"/>
    <property type="molecule type" value="Transcribed_RNA"/>
</dbReference>
<proteinExistence type="predicted"/>
<evidence type="ECO:0000313" key="2">
    <source>
        <dbReference type="EMBL" id="CAD9674720.1"/>
    </source>
</evidence>
<dbReference type="AlphaFoldDB" id="A0A7S2RMX5"/>
<accession>A0A7S2RMX5</accession>
<reference evidence="2" key="1">
    <citation type="submission" date="2021-01" db="EMBL/GenBank/DDBJ databases">
        <authorList>
            <person name="Corre E."/>
            <person name="Pelletier E."/>
            <person name="Niang G."/>
            <person name="Scheremetjew M."/>
            <person name="Finn R."/>
            <person name="Kale V."/>
            <person name="Holt S."/>
            <person name="Cochrane G."/>
            <person name="Meng A."/>
            <person name="Brown T."/>
            <person name="Cohen L."/>
        </authorList>
    </citation>
    <scope>NUCLEOTIDE SEQUENCE</scope>
    <source>
        <strain evidence="2">NY070348D</strain>
    </source>
</reference>
<protein>
    <submittedName>
        <fullName evidence="2">Uncharacterized protein</fullName>
    </submittedName>
</protein>
<feature type="region of interest" description="Disordered" evidence="1">
    <location>
        <begin position="1"/>
        <end position="30"/>
    </location>
</feature>
<sequence>MKRSLKGEAKGKNETAKKPKKKDTKAKAGSGFDTRWKFKVEPQPPKFPFKDQYFELNIFLVDQDGKLKCGFEVPIALDLFVEGESVPVSTTTSSGLKSITIDESTPSLISKTGSCKLMVKVGELSMNRNNRKFCFVVKRQPGPRGLLPRDVNPVMTRAMLVINSQIKVLNEVPSVWYKDQGGRDKCIDIDLELRGPNGLQLGREVPLKAVLLYEDFQRVINQDILQPSPTTTMVIGKTGKAQIRLRIEDVSKNHQSKSFRIRVEPDTSKTPIHFDKSPDMTGPILVRSKLNRRQKMKLLEQSRAEQGGKVENLPSGVSAPLGPAMMPTTSTPTQVPHPVSMGEKDVPIPDLSKLPPDVGPAIWCEHARETLASFHMISSRLLFQYDNTVRPGILQILNRYQREREGAMGNQLQEQNSFLQEQQRQDSEGGDDSPGPPPSLLPNGPPNVNPPENFDRGVSISSQGLSSFMRSTTGLLRSLSGSIGFGYGNDGNNAGHDSGPADFGRQFSLFSVGGGDDNFGGPLPKMPSVGGNNVPRMNSLADFSSSSMNDRQKSTGTSNVAYLLKQLYKVRDEVKGLPAFDENKQLVGFYFQHGDSANAITGFKCVEQAFIGPEHVSQCENALQEQLNKGTRNQFVQRVKGEEGYNAADLFFESM</sequence>
<gene>
    <name evidence="2" type="ORF">QSP1433_LOCUS4804</name>
</gene>